<evidence type="ECO:0000313" key="2">
    <source>
        <dbReference type="EMBL" id="KAL5108616.1"/>
    </source>
</evidence>
<dbReference type="Proteomes" id="UP001651158">
    <property type="component" value="Unassembled WGS sequence"/>
</dbReference>
<proteinExistence type="predicted"/>
<dbReference type="EMBL" id="JAKROA010000003">
    <property type="protein sequence ID" value="KAL5108616.1"/>
    <property type="molecule type" value="Genomic_DNA"/>
</dbReference>
<organism evidence="2 3">
    <name type="scientific">Taenia crassiceps</name>
    <dbReference type="NCBI Taxonomy" id="6207"/>
    <lineage>
        <taxon>Eukaryota</taxon>
        <taxon>Metazoa</taxon>
        <taxon>Spiralia</taxon>
        <taxon>Lophotrochozoa</taxon>
        <taxon>Platyhelminthes</taxon>
        <taxon>Cestoda</taxon>
        <taxon>Eucestoda</taxon>
        <taxon>Cyclophyllidea</taxon>
        <taxon>Taeniidae</taxon>
        <taxon>Taenia</taxon>
    </lineage>
</organism>
<gene>
    <name evidence="2" type="ORF">TcWFU_002447</name>
</gene>
<protein>
    <submittedName>
        <fullName evidence="2">Uncharacterized protein</fullName>
    </submittedName>
</protein>
<feature type="compositionally biased region" description="Polar residues" evidence="1">
    <location>
        <begin position="70"/>
        <end position="89"/>
    </location>
</feature>
<sequence>MDFQAPAGCFAVVAFSGPSGSSDEYCIGQFYVNLKRLQVWPHKCFTGGSDIERMRAGAMPLTPAKILYESGTSNDFQPSVSRSETSLKSQRWPEGQPQPDRTIWSPE</sequence>
<feature type="region of interest" description="Disordered" evidence="1">
    <location>
        <begin position="70"/>
        <end position="107"/>
    </location>
</feature>
<accession>A0ABR4QFW9</accession>
<evidence type="ECO:0000256" key="1">
    <source>
        <dbReference type="SAM" id="MobiDB-lite"/>
    </source>
</evidence>
<keyword evidence="3" id="KW-1185">Reference proteome</keyword>
<comment type="caution">
    <text evidence="2">The sequence shown here is derived from an EMBL/GenBank/DDBJ whole genome shotgun (WGS) entry which is preliminary data.</text>
</comment>
<name>A0ABR4QFW9_9CEST</name>
<reference evidence="2 3" key="1">
    <citation type="journal article" date="2022" name="Front. Cell. Infect. Microbiol.">
        <title>The Genomes of Two Strains of Taenia crassiceps the Animal Model for the Study of Human Cysticercosis.</title>
        <authorList>
            <person name="Bobes R.J."/>
            <person name="Estrada K."/>
            <person name="Rios-Valencia D.G."/>
            <person name="Calderon-Gallegos A."/>
            <person name="de la Torre P."/>
            <person name="Carrero J.C."/>
            <person name="Sanchez-Flores A."/>
            <person name="Laclette J.P."/>
        </authorList>
    </citation>
    <scope>NUCLEOTIDE SEQUENCE [LARGE SCALE GENOMIC DNA]</scope>
    <source>
        <strain evidence="2">WFUcys</strain>
    </source>
</reference>
<evidence type="ECO:0000313" key="3">
    <source>
        <dbReference type="Proteomes" id="UP001651158"/>
    </source>
</evidence>